<feature type="coiled-coil region" evidence="1">
    <location>
        <begin position="34"/>
        <end position="121"/>
    </location>
</feature>
<evidence type="ECO:0000313" key="3">
    <source>
        <dbReference type="EMBL" id="OMJ92973.1"/>
    </source>
</evidence>
<feature type="compositionally biased region" description="Polar residues" evidence="2">
    <location>
        <begin position="344"/>
        <end position="357"/>
    </location>
</feature>
<dbReference type="AlphaFoldDB" id="A0A1R2CVG6"/>
<reference evidence="3 4" key="1">
    <citation type="submission" date="2016-11" db="EMBL/GenBank/DDBJ databases">
        <title>The macronuclear genome of Stentor coeruleus: a giant cell with tiny introns.</title>
        <authorList>
            <person name="Slabodnick M."/>
            <person name="Ruby J.G."/>
            <person name="Reiff S.B."/>
            <person name="Swart E.C."/>
            <person name="Gosai S."/>
            <person name="Prabakaran S."/>
            <person name="Witkowska E."/>
            <person name="Larue G.E."/>
            <person name="Fisher S."/>
            <person name="Freeman R.M."/>
            <person name="Gunawardena J."/>
            <person name="Chu W."/>
            <person name="Stover N.A."/>
            <person name="Gregory B.D."/>
            <person name="Nowacki M."/>
            <person name="Derisi J."/>
            <person name="Roy S.W."/>
            <person name="Marshall W.F."/>
            <person name="Sood P."/>
        </authorList>
    </citation>
    <scope>NUCLEOTIDE SEQUENCE [LARGE SCALE GENOMIC DNA]</scope>
    <source>
        <strain evidence="3">WM001</strain>
    </source>
</reference>
<evidence type="ECO:0000256" key="1">
    <source>
        <dbReference type="SAM" id="Coils"/>
    </source>
</evidence>
<comment type="caution">
    <text evidence="3">The sequence shown here is derived from an EMBL/GenBank/DDBJ whole genome shotgun (WGS) entry which is preliminary data.</text>
</comment>
<protein>
    <submittedName>
        <fullName evidence="3">Uncharacterized protein</fullName>
    </submittedName>
</protein>
<dbReference type="EMBL" id="MPUH01000051">
    <property type="protein sequence ID" value="OMJ92973.1"/>
    <property type="molecule type" value="Genomic_DNA"/>
</dbReference>
<dbReference type="Proteomes" id="UP000187209">
    <property type="component" value="Unassembled WGS sequence"/>
</dbReference>
<proteinExistence type="predicted"/>
<gene>
    <name evidence="3" type="ORF">SteCoe_4194</name>
</gene>
<feature type="region of interest" description="Disordered" evidence="2">
    <location>
        <begin position="454"/>
        <end position="477"/>
    </location>
</feature>
<name>A0A1R2CVG6_9CILI</name>
<feature type="compositionally biased region" description="Polar residues" evidence="2">
    <location>
        <begin position="399"/>
        <end position="423"/>
    </location>
</feature>
<feature type="compositionally biased region" description="Polar residues" evidence="2">
    <location>
        <begin position="371"/>
        <end position="380"/>
    </location>
</feature>
<accession>A0A1R2CVG6</accession>
<feature type="region of interest" description="Disordered" evidence="2">
    <location>
        <begin position="315"/>
        <end position="439"/>
    </location>
</feature>
<organism evidence="3 4">
    <name type="scientific">Stentor coeruleus</name>
    <dbReference type="NCBI Taxonomy" id="5963"/>
    <lineage>
        <taxon>Eukaryota</taxon>
        <taxon>Sar</taxon>
        <taxon>Alveolata</taxon>
        <taxon>Ciliophora</taxon>
        <taxon>Postciliodesmatophora</taxon>
        <taxon>Heterotrichea</taxon>
        <taxon>Heterotrichida</taxon>
        <taxon>Stentoridae</taxon>
        <taxon>Stentor</taxon>
    </lineage>
</organism>
<keyword evidence="4" id="KW-1185">Reference proteome</keyword>
<sequence>MAKFRLNILAPELYRVSSSTRTSPVYSSPSSKTIEAFDQDLHQAVQTISHLRQENSKFRQTLHNQYDKKIKDLEYENERLSKQLLSSEKHFKKNKELKEKLENLKQIASDKEKIIKLQESKLIEIGDMIRDQMMQVKSLISYNSELNIRLEKAKQNNSCGIESVEEDFKDFFNSCKGFKKHSVYKNLKRTLGCFEVVQDKIRKNKCVKIVRNLIDLIRMLLPLALRFSEDVQTKSVLTQTIVSTSSLIRKLEIEKPCKSLPANNKLHSIDSPTSSFQIDSPTIIPDPCISLEANTTISPKYKSTCPEPINNPFEETPPSLNITESPSKSIQISNKINKRVLKTPPNQEISPKSSEPLSPNLKLPQEPPNNILPNLSNKNSPIPKEKSEPISTPEKPNLGFSNLNNDLTNLYSQEESRFLSRSPSIEDPSPHTNSAETSRIQRSKWNMSGFMNLHIPQNLDSESPASQPPQTIPEEFNRKKTINRLTKIPYHNESNRFTEYVRPTFKEEGVWDSVKNFFTPEDNQ</sequence>
<keyword evidence="1" id="KW-0175">Coiled coil</keyword>
<evidence type="ECO:0000256" key="2">
    <source>
        <dbReference type="SAM" id="MobiDB-lite"/>
    </source>
</evidence>
<evidence type="ECO:0000313" key="4">
    <source>
        <dbReference type="Proteomes" id="UP000187209"/>
    </source>
</evidence>
<feature type="compositionally biased region" description="Polar residues" evidence="2">
    <location>
        <begin position="318"/>
        <end position="335"/>
    </location>
</feature>
<feature type="compositionally biased region" description="Polar residues" evidence="2">
    <location>
        <begin position="430"/>
        <end position="439"/>
    </location>
</feature>